<dbReference type="NCBIfam" id="NF008773">
    <property type="entry name" value="PRK11814.1"/>
    <property type="match status" value="1"/>
</dbReference>
<dbReference type="Pfam" id="PF19295">
    <property type="entry name" value="SufBD_N"/>
    <property type="match status" value="1"/>
</dbReference>
<gene>
    <name evidence="4" type="primary">sufB</name>
    <name evidence="4" type="ORF">ELY33_11820</name>
</gene>
<dbReference type="SUPFAM" id="SSF101960">
    <property type="entry name" value="Stabilizer of iron transporter SufD"/>
    <property type="match status" value="1"/>
</dbReference>
<feature type="domain" description="SUF system FeS cluster assembly SufBD N-terminal" evidence="3">
    <location>
        <begin position="140"/>
        <end position="200"/>
    </location>
</feature>
<dbReference type="AlphaFoldDB" id="A0A3S0Y4L7"/>
<keyword evidence="5" id="KW-1185">Reference proteome</keyword>
<dbReference type="Pfam" id="PF01458">
    <property type="entry name" value="SUFBD_core"/>
    <property type="match status" value="1"/>
</dbReference>
<dbReference type="NCBIfam" id="TIGR01980">
    <property type="entry name" value="sufB"/>
    <property type="match status" value="1"/>
</dbReference>
<dbReference type="InterPro" id="IPR055346">
    <property type="entry name" value="Fe-S_cluster_assembly_SufBD"/>
</dbReference>
<evidence type="ECO:0000259" key="2">
    <source>
        <dbReference type="Pfam" id="PF01458"/>
    </source>
</evidence>
<dbReference type="InterPro" id="IPR037284">
    <property type="entry name" value="SUF_FeS_clus_asmbl_SufBD_sf"/>
</dbReference>
<evidence type="ECO:0000313" key="4">
    <source>
        <dbReference type="EMBL" id="RUR29963.1"/>
    </source>
</evidence>
<evidence type="ECO:0000259" key="3">
    <source>
        <dbReference type="Pfam" id="PF19295"/>
    </source>
</evidence>
<dbReference type="InterPro" id="IPR045595">
    <property type="entry name" value="SufBD_N"/>
</dbReference>
<dbReference type="InterPro" id="IPR010231">
    <property type="entry name" value="SUF_FeS_clus_asmbl_SufB"/>
</dbReference>
<dbReference type="PANTHER" id="PTHR30508">
    <property type="entry name" value="FES CLUSTER ASSEMBLY PROTEIN SUF"/>
    <property type="match status" value="1"/>
</dbReference>
<dbReference type="Proteomes" id="UP000287336">
    <property type="component" value="Unassembled WGS sequence"/>
</dbReference>
<organism evidence="4 5">
    <name type="scientific">Vreelandella andesensis</name>
    <dbReference type="NCBI Taxonomy" id="447567"/>
    <lineage>
        <taxon>Bacteria</taxon>
        <taxon>Pseudomonadati</taxon>
        <taxon>Pseudomonadota</taxon>
        <taxon>Gammaproteobacteria</taxon>
        <taxon>Oceanospirillales</taxon>
        <taxon>Halomonadaceae</taxon>
        <taxon>Vreelandella</taxon>
    </lineage>
</organism>
<proteinExistence type="inferred from homology"/>
<dbReference type="EMBL" id="RZHG01000020">
    <property type="protein sequence ID" value="RUR29963.1"/>
    <property type="molecule type" value="Genomic_DNA"/>
</dbReference>
<evidence type="ECO:0000256" key="1">
    <source>
        <dbReference type="ARBA" id="ARBA00043967"/>
    </source>
</evidence>
<dbReference type="RefSeq" id="WP_126948119.1">
    <property type="nucleotide sequence ID" value="NZ_RZHG01000020.1"/>
</dbReference>
<dbReference type="GO" id="GO:0016226">
    <property type="term" value="P:iron-sulfur cluster assembly"/>
    <property type="evidence" value="ECO:0007669"/>
    <property type="project" value="InterPro"/>
</dbReference>
<feature type="domain" description="SUF system FeS cluster assembly SufBD core" evidence="2">
    <location>
        <begin position="209"/>
        <end position="451"/>
    </location>
</feature>
<dbReference type="InterPro" id="IPR000825">
    <property type="entry name" value="SUF_FeS_clus_asmbl_SufBD_core"/>
</dbReference>
<comment type="caution">
    <text evidence="4">The sequence shown here is derived from an EMBL/GenBank/DDBJ whole genome shotgun (WGS) entry which is preliminary data.</text>
</comment>
<evidence type="ECO:0000313" key="5">
    <source>
        <dbReference type="Proteomes" id="UP000287336"/>
    </source>
</evidence>
<dbReference type="OrthoDB" id="9803529at2"/>
<comment type="similarity">
    <text evidence="1">Belongs to the iron-sulfur cluster assembly SufBD family.</text>
</comment>
<name>A0A3S0Y4L7_9GAMM</name>
<dbReference type="PANTHER" id="PTHR30508:SF1">
    <property type="entry name" value="UPF0051 PROTEIN ABCI8, CHLOROPLASTIC-RELATED"/>
    <property type="match status" value="1"/>
</dbReference>
<sequence length="480" mass="53275">MASEEMEQLVRREYKDGFITDIESDTLPPGLDENTIAFISNKKGEPEWMLEWRLNAYRQWLKMKEPSWAHLDYPPIDYQSISYFSAPKRPEDRPQSLDEVDPKLLETYEKLGIPLHERAALAGVAVDAVFDSVSVTTTFKKELGEAGVIFCSISEAIRDYPDLIKQYLGTVVPVADNYFAALNSAVFTDGSFVFVPEGVTCPMELSTYFRINAANTGQFERTLIICESRAQVSYLEGCTAPMRDENQLHAAVVELVALDDAYIKYSTVQNWYPGDENGKGGIYNFVTKRGDCRGDRSRISWTQVETGSAITWKYPSCVLRGKDSIGEFYSVAVTNGRQQADTGTKMIHIGEGTRSYIVAKGISAGRSDQSYRGLVKIGPRAKGARNFTQCDSLLIGDKSGAHTFPYQEIGNSTATIEHEATTSKIGEDQLFYCQSRGISEEDAVSMIVNGFCKDVFQELPMEFAVEAEALLSVTLEGAVG</sequence>
<reference evidence="4 5" key="1">
    <citation type="submission" date="2018-12" db="EMBL/GenBank/DDBJ databases">
        <title>three novel Halomonas strain isolated from plants.</title>
        <authorList>
            <person name="Sun C."/>
        </authorList>
    </citation>
    <scope>NUCLEOTIDE SEQUENCE [LARGE SCALE GENOMIC DNA]</scope>
    <source>
        <strain evidence="4 5">DSM 19434</strain>
    </source>
</reference>
<protein>
    <submittedName>
        <fullName evidence="4">Fe-S cluster assembly protein SufB</fullName>
    </submittedName>
</protein>
<accession>A0A3S0Y4L7</accession>